<feature type="compositionally biased region" description="Low complexity" evidence="1">
    <location>
        <begin position="156"/>
        <end position="172"/>
    </location>
</feature>
<feature type="compositionally biased region" description="Polar residues" evidence="1">
    <location>
        <begin position="132"/>
        <end position="146"/>
    </location>
</feature>
<evidence type="ECO:0000313" key="3">
    <source>
        <dbReference type="EMBL" id="SIQ86651.1"/>
    </source>
</evidence>
<name>A0A1N6W934_9GAMM</name>
<reference evidence="3 4" key="1">
    <citation type="submission" date="2017-01" db="EMBL/GenBank/DDBJ databases">
        <authorList>
            <person name="Mah S.A."/>
            <person name="Swanson W.J."/>
            <person name="Moy G.W."/>
            <person name="Vacquier V.D."/>
        </authorList>
    </citation>
    <scope>NUCLEOTIDE SEQUENCE [LARGE SCALE GENOMIC DNA]</scope>
    <source>
        <strain evidence="3 4">DSM 7027</strain>
    </source>
</reference>
<sequence length="429" mass="47998">MTLRNSIAAALLLLLITLLGYGLVNNLERETQVIDQGPDTRVRRNDYFAAGLFLQQQGHSVKHSRFLVSPETLGAKDALILTDVEFLAGSSERARRLLQWVQGGGHLVWSYPSNDYDNPLAILLGVVRQEVESPSSPEEGQDNLESVQAPEPTPVQSSGEQEQQAGGAQNSEITNLRAEISAREAEIDSRFLGRLRGAEGRVLNSIQYGNWFLQQDLSVSSGDYSPVLEAVARSEQGGQMLLMGLGAGQVTVVKDAKMWSNRHLGMFDHAHLLAWLVRGNDSVHVQRYSQWPSLSQLIWRHAREALLASLLLFLVWVMCQGRRFGPVKTATIPLRRTLAEHVEAVARFHHRYGQIDHLLDPLRRQILRRAASAQLDFDQLKPEQQRQAVLNLADIQQEGALQALIPQGQYNTAELVDTVKLLIRIRNRL</sequence>
<gene>
    <name evidence="3" type="ORF">SAMN05421647_11043</name>
</gene>
<dbReference type="STRING" id="49186.SAMN05421647_11043"/>
<organism evidence="3 4">
    <name type="scientific">Marinobacterium stanieri</name>
    <dbReference type="NCBI Taxonomy" id="49186"/>
    <lineage>
        <taxon>Bacteria</taxon>
        <taxon>Pseudomonadati</taxon>
        <taxon>Pseudomonadota</taxon>
        <taxon>Gammaproteobacteria</taxon>
        <taxon>Oceanospirillales</taxon>
        <taxon>Oceanospirillaceae</taxon>
        <taxon>Marinobacterium</taxon>
    </lineage>
</organism>
<proteinExistence type="predicted"/>
<dbReference type="Proteomes" id="UP000186895">
    <property type="component" value="Unassembled WGS sequence"/>
</dbReference>
<feature type="domain" description="DUF4350" evidence="2">
    <location>
        <begin position="44"/>
        <end position="277"/>
    </location>
</feature>
<evidence type="ECO:0000313" key="4">
    <source>
        <dbReference type="Proteomes" id="UP000186895"/>
    </source>
</evidence>
<dbReference type="RefSeq" id="WP_076465185.1">
    <property type="nucleotide sequence ID" value="NZ_FTMN01000010.1"/>
</dbReference>
<feature type="region of interest" description="Disordered" evidence="1">
    <location>
        <begin position="131"/>
        <end position="172"/>
    </location>
</feature>
<dbReference type="Pfam" id="PF14258">
    <property type="entry name" value="DUF4350"/>
    <property type="match status" value="1"/>
</dbReference>
<evidence type="ECO:0000256" key="1">
    <source>
        <dbReference type="SAM" id="MobiDB-lite"/>
    </source>
</evidence>
<evidence type="ECO:0000259" key="2">
    <source>
        <dbReference type="Pfam" id="PF14258"/>
    </source>
</evidence>
<accession>A0A1N6W934</accession>
<dbReference type="EMBL" id="FTMN01000010">
    <property type="protein sequence ID" value="SIQ86651.1"/>
    <property type="molecule type" value="Genomic_DNA"/>
</dbReference>
<protein>
    <recommendedName>
        <fullName evidence="2">DUF4350 domain-containing protein</fullName>
    </recommendedName>
</protein>
<dbReference type="InterPro" id="IPR025646">
    <property type="entry name" value="DUF4350"/>
</dbReference>
<keyword evidence="4" id="KW-1185">Reference proteome</keyword>
<dbReference type="AlphaFoldDB" id="A0A1N6W934"/>